<evidence type="ECO:0000313" key="3">
    <source>
        <dbReference type="EMBL" id="RXN90582.1"/>
    </source>
</evidence>
<keyword evidence="4" id="KW-1185">Reference proteome</keyword>
<keyword evidence="2" id="KW-0732">Signal</keyword>
<comment type="similarity">
    <text evidence="1">Belongs to the UPF0065 (bug) family.</text>
</comment>
<dbReference type="PANTHER" id="PTHR42928:SF5">
    <property type="entry name" value="BLR1237 PROTEIN"/>
    <property type="match status" value="1"/>
</dbReference>
<dbReference type="Gene3D" id="3.40.190.150">
    <property type="entry name" value="Bordetella uptake gene, domain 1"/>
    <property type="match status" value="1"/>
</dbReference>
<gene>
    <name evidence="3" type="ORF">C7R54_13980</name>
</gene>
<dbReference type="SUPFAM" id="SSF53850">
    <property type="entry name" value="Periplasmic binding protein-like II"/>
    <property type="match status" value="1"/>
</dbReference>
<dbReference type="CDD" id="cd13578">
    <property type="entry name" value="PBP2_Bug27"/>
    <property type="match status" value="1"/>
</dbReference>
<reference evidence="3 4" key="1">
    <citation type="journal article" date="2017" name="Int. J. Syst. Evol. Microbiol.">
        <title>Achromobacter aloeverae sp. nov., isolated from the root of Aloe vera (L.) Burm.f.</title>
        <authorList>
            <person name="Kuncharoen N."/>
            <person name="Muramatsu Y."/>
            <person name="Shibata C."/>
            <person name="Kamakura Y."/>
            <person name="Nakagawa Y."/>
            <person name="Tanasupawat S."/>
        </authorList>
    </citation>
    <scope>NUCLEOTIDE SEQUENCE [LARGE SCALE GENOMIC DNA]</scope>
    <source>
        <strain evidence="3 4">AVA-1</strain>
    </source>
</reference>
<evidence type="ECO:0000256" key="1">
    <source>
        <dbReference type="ARBA" id="ARBA00006987"/>
    </source>
</evidence>
<dbReference type="AlphaFoldDB" id="A0A4V1MSA0"/>
<dbReference type="Proteomes" id="UP000290849">
    <property type="component" value="Unassembled WGS sequence"/>
</dbReference>
<evidence type="ECO:0000256" key="2">
    <source>
        <dbReference type="SAM" id="SignalP"/>
    </source>
</evidence>
<accession>A0A4V1MSA0</accession>
<dbReference type="Pfam" id="PF03401">
    <property type="entry name" value="TctC"/>
    <property type="match status" value="1"/>
</dbReference>
<feature type="chain" id="PRO_5020815070" evidence="2">
    <location>
        <begin position="40"/>
        <end position="338"/>
    </location>
</feature>
<comment type="caution">
    <text evidence="3">The sequence shown here is derived from an EMBL/GenBank/DDBJ whole genome shotgun (WGS) entry which is preliminary data.</text>
</comment>
<protein>
    <submittedName>
        <fullName evidence="3">Tripartite tricarboxylate transporter substrate binding protein</fullName>
    </submittedName>
</protein>
<name>A0A4V1MSA0_9BURK</name>
<dbReference type="PIRSF" id="PIRSF017082">
    <property type="entry name" value="YflP"/>
    <property type="match status" value="1"/>
</dbReference>
<sequence>MSIRHPDARAARALTPARRLLARCAVAVAAATAAWSAHAADSWPSKPIQLIVPFAPGGTTDVLARLVAEGLTQRLHQSVIVENKPGAGANIGASMVAHAAPDGYTLLLATPGPLAINANIYKQLSFDPEKDFAPVAYLADVPNVILAYPGTGLKNMQDLIAYAKAHPGKLNWASPGVGSTAHIELELLKQMTGVDIVHVPYKGASQVSADLVAGHVELAGDNLPTALGYIQSGKEVALGVTSAQVLDVLPNVQPVSATVPGYLLLSWFAIVAPAGTPEAVVRRLNTEVDGILDQPAMREKFHALGAIPVGGAPDRLARQISAEQARYRKLLPNAKEQD</sequence>
<evidence type="ECO:0000313" key="4">
    <source>
        <dbReference type="Proteomes" id="UP000290849"/>
    </source>
</evidence>
<dbReference type="InterPro" id="IPR042100">
    <property type="entry name" value="Bug_dom1"/>
</dbReference>
<dbReference type="Gene3D" id="3.40.190.10">
    <property type="entry name" value="Periplasmic binding protein-like II"/>
    <property type="match status" value="1"/>
</dbReference>
<dbReference type="OrthoDB" id="8655060at2"/>
<dbReference type="RefSeq" id="WP_129151011.1">
    <property type="nucleotide sequence ID" value="NZ_JBHSDO010000014.1"/>
</dbReference>
<dbReference type="InterPro" id="IPR005064">
    <property type="entry name" value="BUG"/>
</dbReference>
<proteinExistence type="inferred from homology"/>
<feature type="signal peptide" evidence="2">
    <location>
        <begin position="1"/>
        <end position="39"/>
    </location>
</feature>
<organism evidence="3 4">
    <name type="scientific">Achromobacter aloeverae</name>
    <dbReference type="NCBI Taxonomy" id="1750518"/>
    <lineage>
        <taxon>Bacteria</taxon>
        <taxon>Pseudomonadati</taxon>
        <taxon>Pseudomonadota</taxon>
        <taxon>Betaproteobacteria</taxon>
        <taxon>Burkholderiales</taxon>
        <taxon>Alcaligenaceae</taxon>
        <taxon>Achromobacter</taxon>
    </lineage>
</organism>
<dbReference type="EMBL" id="PYAL01000003">
    <property type="protein sequence ID" value="RXN90582.1"/>
    <property type="molecule type" value="Genomic_DNA"/>
</dbReference>
<dbReference type="PANTHER" id="PTHR42928">
    <property type="entry name" value="TRICARBOXYLATE-BINDING PROTEIN"/>
    <property type="match status" value="1"/>
</dbReference>